<feature type="compositionally biased region" description="Basic residues" evidence="1">
    <location>
        <begin position="456"/>
        <end position="465"/>
    </location>
</feature>
<feature type="compositionally biased region" description="Polar residues" evidence="1">
    <location>
        <begin position="139"/>
        <end position="156"/>
    </location>
</feature>
<feature type="compositionally biased region" description="Polar residues" evidence="1">
    <location>
        <begin position="504"/>
        <end position="513"/>
    </location>
</feature>
<dbReference type="InterPro" id="IPR000313">
    <property type="entry name" value="PWWP_dom"/>
</dbReference>
<feature type="region of interest" description="Disordered" evidence="1">
    <location>
        <begin position="677"/>
        <end position="744"/>
    </location>
</feature>
<evidence type="ECO:0000313" key="3">
    <source>
        <dbReference type="EMBL" id="CAG9805711.1"/>
    </source>
</evidence>
<organism evidence="3 4">
    <name type="scientific">Chironomus riparius</name>
    <dbReference type="NCBI Taxonomy" id="315576"/>
    <lineage>
        <taxon>Eukaryota</taxon>
        <taxon>Metazoa</taxon>
        <taxon>Ecdysozoa</taxon>
        <taxon>Arthropoda</taxon>
        <taxon>Hexapoda</taxon>
        <taxon>Insecta</taxon>
        <taxon>Pterygota</taxon>
        <taxon>Neoptera</taxon>
        <taxon>Endopterygota</taxon>
        <taxon>Diptera</taxon>
        <taxon>Nematocera</taxon>
        <taxon>Chironomoidea</taxon>
        <taxon>Chironomidae</taxon>
        <taxon>Chironominae</taxon>
        <taxon>Chironomus</taxon>
    </lineage>
</organism>
<feature type="compositionally biased region" description="Basic and acidic residues" evidence="1">
    <location>
        <begin position="514"/>
        <end position="525"/>
    </location>
</feature>
<feature type="compositionally biased region" description="Basic and acidic residues" evidence="1">
    <location>
        <begin position="426"/>
        <end position="445"/>
    </location>
</feature>
<dbReference type="SUPFAM" id="SSF63748">
    <property type="entry name" value="Tudor/PWWP/MBT"/>
    <property type="match status" value="1"/>
</dbReference>
<keyword evidence="4" id="KW-1185">Reference proteome</keyword>
<feature type="region of interest" description="Disordered" evidence="1">
    <location>
        <begin position="279"/>
        <end position="304"/>
    </location>
</feature>
<feature type="domain" description="PWWP" evidence="2">
    <location>
        <begin position="8"/>
        <end position="85"/>
    </location>
</feature>
<dbReference type="EMBL" id="OU895878">
    <property type="protein sequence ID" value="CAG9805711.1"/>
    <property type="molecule type" value="Genomic_DNA"/>
</dbReference>
<evidence type="ECO:0000259" key="2">
    <source>
        <dbReference type="Pfam" id="PF00855"/>
    </source>
</evidence>
<feature type="compositionally biased region" description="Low complexity" evidence="1">
    <location>
        <begin position="1188"/>
        <end position="1204"/>
    </location>
</feature>
<evidence type="ECO:0000313" key="4">
    <source>
        <dbReference type="Proteomes" id="UP001153620"/>
    </source>
</evidence>
<feature type="compositionally biased region" description="Basic and acidic residues" evidence="1">
    <location>
        <begin position="1072"/>
        <end position="1090"/>
    </location>
</feature>
<protein>
    <recommendedName>
        <fullName evidence="2">PWWP domain-containing protein</fullName>
    </recommendedName>
</protein>
<feature type="compositionally biased region" description="Polar residues" evidence="1">
    <location>
        <begin position="113"/>
        <end position="122"/>
    </location>
</feature>
<gene>
    <name evidence="3" type="ORF">CHIRRI_LOCUS8580</name>
</gene>
<sequence length="1521" mass="168280">MSESYKDGEVVWVKWRSVWWPGEVWDNSRVPEDILTSLRKPVIAFVKFFQEDSFEFVRSPNNICQYNTDKKMDFIKKGMDKYRSNNKIMTNFPADVLKAEQLTKGNVNILSTLETPTKSKGNTSSSSVTPTSSDPARKSSVQAPLTMSLSTPSPVTTKKAVGSYNSSVKVQNTTSSVQKSNDKKLTCTMCNFATDRMNLLMMHIKNHSQTILSRVNSPSSSLDIRKSMIPKISTRKLELDDGIAEDVRKIKESMKEPTTTLTPTVATVVTSVKKTRTLASTAKSTPKLKQSRQTRKDRNKSDKIIDKEDDKASLLKKTDDNAVTVDVEKSQNPKVNTCELKNELLADWLDEEDVKVEEKKPENNEIMNSPAAVIEKPVESPIKSAEKVPVEPSRSIRNIPKKQRVSEIYIQPEIPEKVELSNSVKKTVEEQPKLVLEDKTKKEEVISTSAEINKKSQQKASKRKHAASDSSNEPEKKKMSEDSDDKILMATAELLNETEVPKLSNVQSPSFHSNDIDKRNLPPKERNKRIFRAKNSPETVSIPQIPLQLTSTAVLVENKSDEKISSENESKLDEKNDSIAGLGGTTIINEVQIPPTTLINNKNDRQELILPHKKKQSSRLLTAENLTPIQEVKPVVEALKQEQVITTTTLLRTKKNRKSSDTQKTIEIETIEKIKPIQSPLREAADSNDTEVSKCECDTTTTTTISENSNRGQKRQHSKDSQPDDSISKLQPDAKKLHKSDMPRTLKACSSETICITSKGTLSVARRDSIKTTCANSVVVTSQVIISEATKLPIVSTHVSTNTCTDTISSSSSSPKPSISSTTSTVTLSPQTLKNALKIPEEKKEEMKKQGLLTIENNRTKLTPKGRQKFKEFQNKNDNLSATSSLTSITSSTSSSALNSTFSTSSICSMARSSEVSESSQDEKSMVIDEKEDSAPEDDSKLMNDDSEFINEDLQPINNDSKPTNEELKPVNEEIKPVIEHEDNVDEKSQNLSIKLDVDVEMESNENRVEPQPPVDEIKVLQEPEIVHDTQNKVNDNKSSDKETQQEVDETNKVNDTNGSESDVCNDVTVTVDEKFESTKQAESDKKTEIDECPQEIPKQDVEIVQDIQKVEEPTKLEPEIEKSIKEESVEPTKIKIVEPIELNALESPKKEEMEVDDSKIEETSSKSEVNDSKSEIDEDSQKVEDLSTSCTSSSLVTITTNSTDDLDSQSDLKKKPTENGNDDEEIEEVDSEAIEMSIDDPNSGSTGLIALQAETFGGPPNCFYLCRQIEDRYEPVDNQILVLNGQNALVPYDGISDLGLSSTENTQESLTALSQLSPNSNIIINTPNGQKIELNHLTIMALHEQADENGIASIELSGEQMELNINAILEALASQQDVTDSNESIIPGSVLLDSSDGPLIIESEIPMDVHHASVATQVSETLTKPIMSTTIAPEIAINPTKSTFSENSVTRMLNIEDSLASIGVTPTRANVPKSLELPITVTNPTITETVNHRKLAASLGADIITETFVVQQSTDNGSDD</sequence>
<feature type="region of interest" description="Disordered" evidence="1">
    <location>
        <begin position="806"/>
        <end position="827"/>
    </location>
</feature>
<dbReference type="CDD" id="cd05162">
    <property type="entry name" value="PWWP"/>
    <property type="match status" value="1"/>
</dbReference>
<feature type="region of interest" description="Disordered" evidence="1">
    <location>
        <begin position="1110"/>
        <end position="1129"/>
    </location>
</feature>
<feature type="compositionally biased region" description="Low complexity" evidence="1">
    <location>
        <begin position="123"/>
        <end position="133"/>
    </location>
</feature>
<dbReference type="Proteomes" id="UP001153620">
    <property type="component" value="Chromosome 2"/>
</dbReference>
<feature type="compositionally biased region" description="Basic and acidic residues" evidence="1">
    <location>
        <begin position="473"/>
        <end position="487"/>
    </location>
</feature>
<feature type="region of interest" description="Disordered" evidence="1">
    <location>
        <begin position="1138"/>
        <end position="1227"/>
    </location>
</feature>
<dbReference type="OrthoDB" id="6381815at2759"/>
<feature type="compositionally biased region" description="Basic and acidic residues" evidence="1">
    <location>
        <begin position="1016"/>
        <end position="1053"/>
    </location>
</feature>
<feature type="compositionally biased region" description="Basic and acidic residues" evidence="1">
    <location>
        <begin position="963"/>
        <end position="989"/>
    </location>
</feature>
<feature type="region of interest" description="Disordered" evidence="1">
    <location>
        <begin position="113"/>
        <end position="166"/>
    </location>
</feature>
<accession>A0A9N9RYD0</accession>
<reference evidence="3" key="2">
    <citation type="submission" date="2022-10" db="EMBL/GenBank/DDBJ databases">
        <authorList>
            <consortium name="ENA_rothamsted_submissions"/>
            <consortium name="culmorum"/>
            <person name="King R."/>
        </authorList>
    </citation>
    <scope>NUCLEOTIDE SEQUENCE</scope>
</reference>
<feature type="compositionally biased region" description="Polar residues" evidence="1">
    <location>
        <begin position="279"/>
        <end position="288"/>
    </location>
</feature>
<feature type="region of interest" description="Disordered" evidence="1">
    <location>
        <begin position="419"/>
        <end position="538"/>
    </location>
</feature>
<dbReference type="Gene3D" id="2.30.30.140">
    <property type="match status" value="1"/>
</dbReference>
<name>A0A9N9RYD0_9DIPT</name>
<feature type="compositionally biased region" description="Basic and acidic residues" evidence="1">
    <location>
        <begin position="294"/>
        <end position="304"/>
    </location>
</feature>
<reference evidence="3" key="1">
    <citation type="submission" date="2022-01" db="EMBL/GenBank/DDBJ databases">
        <authorList>
            <person name="King R."/>
        </authorList>
    </citation>
    <scope>NUCLEOTIDE SEQUENCE</scope>
</reference>
<feature type="region of interest" description="Disordered" evidence="1">
    <location>
        <begin position="911"/>
        <end position="1099"/>
    </location>
</feature>
<feature type="compositionally biased region" description="Basic and acidic residues" evidence="1">
    <location>
        <begin position="1148"/>
        <end position="1186"/>
    </location>
</feature>
<proteinExistence type="predicted"/>
<evidence type="ECO:0000256" key="1">
    <source>
        <dbReference type="SAM" id="MobiDB-lite"/>
    </source>
</evidence>
<feature type="compositionally biased region" description="Basic and acidic residues" evidence="1">
    <location>
        <begin position="732"/>
        <end position="744"/>
    </location>
</feature>
<dbReference type="Pfam" id="PF00855">
    <property type="entry name" value="PWWP"/>
    <property type="match status" value="1"/>
</dbReference>
<feature type="compositionally biased region" description="Polar residues" evidence="1">
    <location>
        <begin position="1054"/>
        <end position="1063"/>
    </location>
</feature>